<keyword evidence="2" id="KW-1185">Reference proteome</keyword>
<dbReference type="EMBL" id="KZ302051">
    <property type="protein sequence ID" value="PFH48760.1"/>
    <property type="molecule type" value="Genomic_DNA"/>
</dbReference>
<name>A0A2A9NM16_9AGAR</name>
<dbReference type="OrthoDB" id="3221235at2759"/>
<evidence type="ECO:0000313" key="1">
    <source>
        <dbReference type="EMBL" id="PFH48760.1"/>
    </source>
</evidence>
<gene>
    <name evidence="1" type="ORF">AMATHDRAFT_42024</name>
</gene>
<dbReference type="Proteomes" id="UP000242287">
    <property type="component" value="Unassembled WGS sequence"/>
</dbReference>
<evidence type="ECO:0000313" key="2">
    <source>
        <dbReference type="Proteomes" id="UP000242287"/>
    </source>
</evidence>
<protein>
    <submittedName>
        <fullName evidence="1">Uncharacterized protein</fullName>
    </submittedName>
</protein>
<dbReference type="SUPFAM" id="SSF52047">
    <property type="entry name" value="RNI-like"/>
    <property type="match status" value="1"/>
</dbReference>
<sequence>MSLSPKPAKRLRVELDLSNVGKSNFESYSSSETQMILQARADALQQLEKLDLELQRQYIPETVIEYEAVSAKVERFNIALAPHRKLPTEIWRHIFLLGSIDWGTTSIPYPYNPVVISQAAVSQVCSIWRQIALSTSGVWNNVEILEAAATWDVERLLYMIELWFGRSGSSLISFRCELPDIVVKTLSLTQYRFRKLDIVLTTDFVETLLKLPYKALIDLEELCLQLHKADGDFNIPLLTPPLRFPRLTYLNIPDGTHQNYWWLDMEAFELPWNNLHYFYLGNANPLPFSSILKILGQCTVLEELSVHMLENDLEQSPAPLEVVNNTTLHAFFLTFVHEGDFHALVSNLRLPNLSRLCIAGDFVPWTDDIDELVIERFNLPRIKHLSVESVSEPFIPLTLLKSALCLEQLWLPDATVLTQEILDGLSTGALGPYLNHLCIPSRCNGDAMLDMIEARQMAATEQKEQKDRGELVDGSKPITLLKSVIFACHLARSEQPELDRRIEVLKDVWKMEIEAMEVN</sequence>
<proteinExistence type="predicted"/>
<dbReference type="Gene3D" id="3.80.10.10">
    <property type="entry name" value="Ribonuclease Inhibitor"/>
    <property type="match status" value="1"/>
</dbReference>
<accession>A0A2A9NM16</accession>
<dbReference type="AlphaFoldDB" id="A0A2A9NM16"/>
<dbReference type="InterPro" id="IPR032675">
    <property type="entry name" value="LRR_dom_sf"/>
</dbReference>
<reference evidence="1 2" key="1">
    <citation type="submission" date="2014-02" db="EMBL/GenBank/DDBJ databases">
        <title>Transposable element dynamics among asymbiotic and ectomycorrhizal Amanita fungi.</title>
        <authorList>
            <consortium name="DOE Joint Genome Institute"/>
            <person name="Hess J."/>
            <person name="Skrede I."/>
            <person name="Wolfe B."/>
            <person name="LaButti K."/>
            <person name="Ohm R.A."/>
            <person name="Grigoriev I.V."/>
            <person name="Pringle A."/>
        </authorList>
    </citation>
    <scope>NUCLEOTIDE SEQUENCE [LARGE SCALE GENOMIC DNA]</scope>
    <source>
        <strain evidence="1 2">SKay4041</strain>
    </source>
</reference>
<organism evidence="1 2">
    <name type="scientific">Amanita thiersii Skay4041</name>
    <dbReference type="NCBI Taxonomy" id="703135"/>
    <lineage>
        <taxon>Eukaryota</taxon>
        <taxon>Fungi</taxon>
        <taxon>Dikarya</taxon>
        <taxon>Basidiomycota</taxon>
        <taxon>Agaricomycotina</taxon>
        <taxon>Agaricomycetes</taxon>
        <taxon>Agaricomycetidae</taxon>
        <taxon>Agaricales</taxon>
        <taxon>Pluteineae</taxon>
        <taxon>Amanitaceae</taxon>
        <taxon>Amanita</taxon>
    </lineage>
</organism>